<dbReference type="Pfam" id="PF00379">
    <property type="entry name" value="Chitin_bind_4"/>
    <property type="match status" value="2"/>
</dbReference>
<feature type="transmembrane region" description="Helical" evidence="3">
    <location>
        <begin position="170"/>
        <end position="190"/>
    </location>
</feature>
<comment type="caution">
    <text evidence="4">The sequence shown here is derived from an EMBL/GenBank/DDBJ whole genome shotgun (WGS) entry which is preliminary data.</text>
</comment>
<feature type="transmembrane region" description="Helical" evidence="3">
    <location>
        <begin position="139"/>
        <end position="158"/>
    </location>
</feature>
<dbReference type="PROSITE" id="PS51155">
    <property type="entry name" value="CHIT_BIND_RR_2"/>
    <property type="match status" value="2"/>
</dbReference>
<evidence type="ECO:0000313" key="4">
    <source>
        <dbReference type="EMBL" id="KAH0810077.1"/>
    </source>
</evidence>
<name>A0A8J6H9U5_TENMO</name>
<dbReference type="InterPro" id="IPR031311">
    <property type="entry name" value="CHIT_BIND_RR_consensus"/>
</dbReference>
<organism evidence="4 5">
    <name type="scientific">Tenebrio molitor</name>
    <name type="common">Yellow mealworm beetle</name>
    <dbReference type="NCBI Taxonomy" id="7067"/>
    <lineage>
        <taxon>Eukaryota</taxon>
        <taxon>Metazoa</taxon>
        <taxon>Ecdysozoa</taxon>
        <taxon>Arthropoda</taxon>
        <taxon>Hexapoda</taxon>
        <taxon>Insecta</taxon>
        <taxon>Pterygota</taxon>
        <taxon>Neoptera</taxon>
        <taxon>Endopterygota</taxon>
        <taxon>Coleoptera</taxon>
        <taxon>Polyphaga</taxon>
        <taxon>Cucujiformia</taxon>
        <taxon>Tenebrionidae</taxon>
        <taxon>Tenebrio</taxon>
    </lineage>
</organism>
<gene>
    <name evidence="4" type="ORF">GEV33_012710</name>
</gene>
<reference evidence="4" key="2">
    <citation type="submission" date="2021-08" db="EMBL/GenBank/DDBJ databases">
        <authorList>
            <person name="Eriksson T."/>
        </authorList>
    </citation>
    <scope>NUCLEOTIDE SEQUENCE</scope>
    <source>
        <strain evidence="4">Stoneville</strain>
        <tissue evidence="4">Whole head</tissue>
    </source>
</reference>
<dbReference type="EMBL" id="JABDTM020027727">
    <property type="protein sequence ID" value="KAH0810077.1"/>
    <property type="molecule type" value="Genomic_DNA"/>
</dbReference>
<evidence type="ECO:0000313" key="5">
    <source>
        <dbReference type="Proteomes" id="UP000719412"/>
    </source>
</evidence>
<dbReference type="GO" id="GO:0008010">
    <property type="term" value="F:structural constituent of chitin-based larval cuticle"/>
    <property type="evidence" value="ECO:0007669"/>
    <property type="project" value="TreeGrafter"/>
</dbReference>
<dbReference type="AlphaFoldDB" id="A0A8J6H9U5"/>
<dbReference type="PROSITE" id="PS00233">
    <property type="entry name" value="CHIT_BIND_RR_1"/>
    <property type="match status" value="2"/>
</dbReference>
<feature type="transmembrane region" description="Helical" evidence="3">
    <location>
        <begin position="48"/>
        <end position="68"/>
    </location>
</feature>
<accession>A0A8J6H9U5</accession>
<dbReference type="PANTHER" id="PTHR10380">
    <property type="entry name" value="CUTICLE PROTEIN"/>
    <property type="match status" value="1"/>
</dbReference>
<evidence type="ECO:0000256" key="2">
    <source>
        <dbReference type="PROSITE-ProRule" id="PRU00497"/>
    </source>
</evidence>
<feature type="transmembrane region" description="Helical" evidence="3">
    <location>
        <begin position="274"/>
        <end position="292"/>
    </location>
</feature>
<sequence length="570" mass="63187">MFLRPFDNIYASLDLVYPWAKLTGFAPFTRTKTDDGRYRYAEESNFKYVIGIGVILINLWGGVVIALSKLQKSQGGYIEAVVIIITLINACVGNAVTTIYVAYKIQNMFKILDLIDRIDKKMISMGISVGYVSLYRYRLFTVSMFLIIWMSNITYYAFSGKSLYDVVTEIVAYGTNLHNQCVCVIYFLFFNRALAQRLVWLQEKIKKMIRSEFSVTYVEQFIDDVSDLCQKIQKTRDIAQASSPIYNCKGINIREENVSVILQLHRLQRRTMRIAVVALCLVSAAAAAQLTGNEQIPIIRQDQEVNFDGSYRSAYETGNGIAAEERGVLKNAGNPDAEAEEVQGSFQYTAPDGSPISLQYVANEGGFQPQGAHLPVAPTPPPIPPAIQRALEWIAAHPEPQEGVKRYSRNVIDVDWGLVVKLALPGKVTRRAYKFVALAVLVAVASAQRGGSERDAPILKQEQEVNFDGSYHTSFETGNGIAAQEQGQLKNSGHPDGEAEEVQGSFQYTSPDGTPILLQYIANENGFQPQGAHLPVAPTPPPIPPAIQRALAWIAAHPAPPEPQQGTRRF</sequence>
<keyword evidence="5" id="KW-1185">Reference proteome</keyword>
<dbReference type="InterPro" id="IPR000618">
    <property type="entry name" value="Insect_cuticle"/>
</dbReference>
<dbReference type="GO" id="GO:0062129">
    <property type="term" value="C:chitin-based extracellular matrix"/>
    <property type="evidence" value="ECO:0007669"/>
    <property type="project" value="TreeGrafter"/>
</dbReference>
<keyword evidence="3" id="KW-1133">Transmembrane helix</keyword>
<evidence type="ECO:0000256" key="3">
    <source>
        <dbReference type="SAM" id="Phobius"/>
    </source>
</evidence>
<reference evidence="4" key="1">
    <citation type="journal article" date="2020" name="J Insects Food Feed">
        <title>The yellow mealworm (Tenebrio molitor) genome: a resource for the emerging insects as food and feed industry.</title>
        <authorList>
            <person name="Eriksson T."/>
            <person name="Andere A."/>
            <person name="Kelstrup H."/>
            <person name="Emery V."/>
            <person name="Picard C."/>
        </authorList>
    </citation>
    <scope>NUCLEOTIDE SEQUENCE</scope>
    <source>
        <strain evidence="4">Stoneville</strain>
        <tissue evidence="4">Whole head</tissue>
    </source>
</reference>
<proteinExistence type="predicted"/>
<protein>
    <submittedName>
        <fullName evidence="4">Uncharacterized protein</fullName>
    </submittedName>
</protein>
<dbReference type="PANTHER" id="PTHR10380:SF173">
    <property type="entry name" value="CUTICULAR PROTEIN 47EF, ISOFORM C-RELATED"/>
    <property type="match status" value="1"/>
</dbReference>
<feature type="transmembrane region" description="Helical" evidence="3">
    <location>
        <begin position="80"/>
        <end position="103"/>
    </location>
</feature>
<dbReference type="Proteomes" id="UP000719412">
    <property type="component" value="Unassembled WGS sequence"/>
</dbReference>
<dbReference type="InterPro" id="IPR050468">
    <property type="entry name" value="Cuticle_Struct_Prot"/>
</dbReference>
<keyword evidence="3" id="KW-0812">Transmembrane</keyword>
<evidence type="ECO:0000256" key="1">
    <source>
        <dbReference type="ARBA" id="ARBA00022460"/>
    </source>
</evidence>
<keyword evidence="3" id="KW-0472">Membrane</keyword>
<dbReference type="PRINTS" id="PR00947">
    <property type="entry name" value="CUTICLE"/>
</dbReference>
<keyword evidence="1 2" id="KW-0193">Cuticle</keyword>